<comment type="caution">
    <text evidence="1">The sequence shown here is derived from an EMBL/GenBank/DDBJ whole genome shotgun (WGS) entry which is preliminary data.</text>
</comment>
<sequence>MGGSSTNVDGVGALNYQRALDIARNTEGDLDPNVREYLERALTEIWSRVQQHPDSYILSKDEFAVFNFYIRRTLKSPPGANMVSWTL</sequence>
<dbReference type="OrthoDB" id="5302289at2759"/>
<protein>
    <submittedName>
        <fullName evidence="1">Uncharacterized protein</fullName>
    </submittedName>
</protein>
<keyword evidence="2" id="KW-1185">Reference proteome</keyword>
<gene>
    <name evidence="1" type="ORF">B0A55_03676</name>
</gene>
<reference evidence="1 2" key="1">
    <citation type="submission" date="2017-03" db="EMBL/GenBank/DDBJ databases">
        <title>Genomes of endolithic fungi from Antarctica.</title>
        <authorList>
            <person name="Coleine C."/>
            <person name="Masonjones S."/>
            <person name="Stajich J.E."/>
        </authorList>
    </citation>
    <scope>NUCLEOTIDE SEQUENCE [LARGE SCALE GENOMIC DNA]</scope>
    <source>
        <strain evidence="1 2">CCFEE 5184</strain>
    </source>
</reference>
<accession>A0A4U0XQN2</accession>
<dbReference type="EMBL" id="NAJQ01000080">
    <property type="protein sequence ID" value="TKA79872.1"/>
    <property type="molecule type" value="Genomic_DNA"/>
</dbReference>
<evidence type="ECO:0000313" key="1">
    <source>
        <dbReference type="EMBL" id="TKA79872.1"/>
    </source>
</evidence>
<name>A0A4U0XQN2_9PEZI</name>
<dbReference type="AlphaFoldDB" id="A0A4U0XQN2"/>
<dbReference type="Proteomes" id="UP000309340">
    <property type="component" value="Unassembled WGS sequence"/>
</dbReference>
<evidence type="ECO:0000313" key="2">
    <source>
        <dbReference type="Proteomes" id="UP000309340"/>
    </source>
</evidence>
<organism evidence="1 2">
    <name type="scientific">Friedmanniomyces simplex</name>
    <dbReference type="NCBI Taxonomy" id="329884"/>
    <lineage>
        <taxon>Eukaryota</taxon>
        <taxon>Fungi</taxon>
        <taxon>Dikarya</taxon>
        <taxon>Ascomycota</taxon>
        <taxon>Pezizomycotina</taxon>
        <taxon>Dothideomycetes</taxon>
        <taxon>Dothideomycetidae</taxon>
        <taxon>Mycosphaerellales</taxon>
        <taxon>Teratosphaeriaceae</taxon>
        <taxon>Friedmanniomyces</taxon>
    </lineage>
</organism>
<proteinExistence type="predicted"/>